<reference evidence="1" key="1">
    <citation type="submission" date="2014-11" db="EMBL/GenBank/DDBJ databases">
        <authorList>
            <person name="Amaro Gonzalez C."/>
        </authorList>
    </citation>
    <scope>NUCLEOTIDE SEQUENCE</scope>
</reference>
<reference evidence="1" key="2">
    <citation type="journal article" date="2015" name="Fish Shellfish Immunol.">
        <title>Early steps in the European eel (Anguilla anguilla)-Vibrio vulnificus interaction in the gills: Role of the RtxA13 toxin.</title>
        <authorList>
            <person name="Callol A."/>
            <person name="Pajuelo D."/>
            <person name="Ebbesson L."/>
            <person name="Teles M."/>
            <person name="MacKenzie S."/>
            <person name="Amaro C."/>
        </authorList>
    </citation>
    <scope>NUCLEOTIDE SEQUENCE</scope>
</reference>
<name>A0A0E9XVK6_ANGAN</name>
<organism evidence="1">
    <name type="scientific">Anguilla anguilla</name>
    <name type="common">European freshwater eel</name>
    <name type="synonym">Muraena anguilla</name>
    <dbReference type="NCBI Taxonomy" id="7936"/>
    <lineage>
        <taxon>Eukaryota</taxon>
        <taxon>Metazoa</taxon>
        <taxon>Chordata</taxon>
        <taxon>Craniata</taxon>
        <taxon>Vertebrata</taxon>
        <taxon>Euteleostomi</taxon>
        <taxon>Actinopterygii</taxon>
        <taxon>Neopterygii</taxon>
        <taxon>Teleostei</taxon>
        <taxon>Anguilliformes</taxon>
        <taxon>Anguillidae</taxon>
        <taxon>Anguilla</taxon>
    </lineage>
</organism>
<dbReference type="AlphaFoldDB" id="A0A0E9XVK6"/>
<accession>A0A0E9XVK6</accession>
<dbReference type="EMBL" id="GBXM01002692">
    <property type="protein sequence ID" value="JAI05886.1"/>
    <property type="molecule type" value="Transcribed_RNA"/>
</dbReference>
<proteinExistence type="predicted"/>
<sequence length="62" mass="7267">MRQQLQSFHTALQKKKNTRKHFHVIKQPGRIAFWAMHATLMTRCIGNHWSGEKHSLSTTLDP</sequence>
<protein>
    <submittedName>
        <fullName evidence="1">Uncharacterized protein</fullName>
    </submittedName>
</protein>
<evidence type="ECO:0000313" key="1">
    <source>
        <dbReference type="EMBL" id="JAI05886.1"/>
    </source>
</evidence>